<evidence type="ECO:0000313" key="3">
    <source>
        <dbReference type="EMBL" id="TQK86950.1"/>
    </source>
</evidence>
<dbReference type="OrthoDB" id="3470164at2"/>
<evidence type="ECO:0000313" key="4">
    <source>
        <dbReference type="Proteomes" id="UP000318103"/>
    </source>
</evidence>
<dbReference type="Proteomes" id="UP000318103">
    <property type="component" value="Unassembled WGS sequence"/>
</dbReference>
<dbReference type="STRING" id="164348.BFF78_41215"/>
<reference evidence="3 4" key="1">
    <citation type="submission" date="2019-06" db="EMBL/GenBank/DDBJ databases">
        <title>Sequencing the genomes of 1000 actinobacteria strains.</title>
        <authorList>
            <person name="Klenk H.-P."/>
        </authorList>
    </citation>
    <scope>NUCLEOTIDE SEQUENCE [LARGE SCALE GENOMIC DNA]</scope>
    <source>
        <strain evidence="3 4">DSM 41929</strain>
    </source>
</reference>
<keyword evidence="2" id="KW-1133">Transmembrane helix</keyword>
<protein>
    <recommendedName>
        <fullName evidence="5">LPXTG-motif cell wall-anchored protein</fullName>
    </recommendedName>
</protein>
<keyword evidence="2" id="KW-0472">Membrane</keyword>
<sequence>MTSIRTAPTPPSRRHRAPNRHAAADRKPVRKPVRKSAAVTLIAAAAAIGALAPATAHAAAIGGFPAPFTAADTAQAREAASTPATLLTLSRFFARDGAIAQDATRPHLVGPSVTVYLLDPGFVAGRPGAPAADPQFVASKAVSANGRVASVWTARTAKGWKVVNIATGGDETDYVSKAHGLGTVFREPQIDAWYVVRDGRVLPLDPDARRAVGKGGVSLAAYQRLVHAKYGNKLPGSAYDRAGEGGGYGGTAEAPHAFSAPATTAGAAVTAGVAAAAVATLLGARFRARFGVRRMRRSRHVG</sequence>
<evidence type="ECO:0000256" key="1">
    <source>
        <dbReference type="SAM" id="MobiDB-lite"/>
    </source>
</evidence>
<evidence type="ECO:0008006" key="5">
    <source>
        <dbReference type="Google" id="ProtNLM"/>
    </source>
</evidence>
<feature type="transmembrane region" description="Helical" evidence="2">
    <location>
        <begin position="265"/>
        <end position="286"/>
    </location>
</feature>
<dbReference type="EMBL" id="VFNX01000002">
    <property type="protein sequence ID" value="TQK86950.1"/>
    <property type="molecule type" value="Genomic_DNA"/>
</dbReference>
<evidence type="ECO:0000256" key="2">
    <source>
        <dbReference type="SAM" id="Phobius"/>
    </source>
</evidence>
<gene>
    <name evidence="3" type="ORF">FB563_7116</name>
</gene>
<comment type="caution">
    <text evidence="3">The sequence shown here is derived from an EMBL/GenBank/DDBJ whole genome shotgun (WGS) entry which is preliminary data.</text>
</comment>
<accession>A0A542TJD9</accession>
<organism evidence="3 4">
    <name type="scientific">Streptomyces puniciscabiei</name>
    <dbReference type="NCBI Taxonomy" id="164348"/>
    <lineage>
        <taxon>Bacteria</taxon>
        <taxon>Bacillati</taxon>
        <taxon>Actinomycetota</taxon>
        <taxon>Actinomycetes</taxon>
        <taxon>Kitasatosporales</taxon>
        <taxon>Streptomycetaceae</taxon>
        <taxon>Streptomyces</taxon>
    </lineage>
</organism>
<keyword evidence="4" id="KW-1185">Reference proteome</keyword>
<feature type="region of interest" description="Disordered" evidence="1">
    <location>
        <begin position="1"/>
        <end position="31"/>
    </location>
</feature>
<dbReference type="RefSeq" id="WP_063797069.1">
    <property type="nucleotide sequence ID" value="NZ_JBPJFI010000002.1"/>
</dbReference>
<proteinExistence type="predicted"/>
<keyword evidence="2" id="KW-0812">Transmembrane</keyword>
<dbReference type="AlphaFoldDB" id="A0A542TJD9"/>
<name>A0A542TJD9_9ACTN</name>